<accession>A0ABD3ETN2</accession>
<sequence length="124" mass="14128">MLEHPERCPLVRDALVKNVGYEAKTELMSEMEVTFDMLSGNFKFACKQMMETCARCTNFVCINDDMKFPSTAVSQILHEHFLFICRKRSCRSTPRTAASILRSITRPRTICSGDSASDRIRLPS</sequence>
<keyword evidence="2" id="KW-1185">Reference proteome</keyword>
<dbReference type="AlphaFoldDB" id="A0ABD3ETN2"/>
<dbReference type="Proteomes" id="UP001632037">
    <property type="component" value="Unassembled WGS sequence"/>
</dbReference>
<protein>
    <submittedName>
        <fullName evidence="1">Uncharacterized protein</fullName>
    </submittedName>
</protein>
<proteinExistence type="predicted"/>
<comment type="caution">
    <text evidence="1">The sequence shown here is derived from an EMBL/GenBank/DDBJ whole genome shotgun (WGS) entry which is preliminary data.</text>
</comment>
<gene>
    <name evidence="1" type="ORF">V7S43_017493</name>
</gene>
<dbReference type="EMBL" id="JBIMZQ010000063">
    <property type="protein sequence ID" value="KAL3657526.1"/>
    <property type="molecule type" value="Genomic_DNA"/>
</dbReference>
<evidence type="ECO:0000313" key="2">
    <source>
        <dbReference type="Proteomes" id="UP001632037"/>
    </source>
</evidence>
<evidence type="ECO:0000313" key="1">
    <source>
        <dbReference type="EMBL" id="KAL3657526.1"/>
    </source>
</evidence>
<reference evidence="1 2" key="1">
    <citation type="submission" date="2024-09" db="EMBL/GenBank/DDBJ databases">
        <title>Genome sequencing and assembly of Phytophthora oleae, isolate VK10A, causative agent of rot of olive drupes.</title>
        <authorList>
            <person name="Conti Taguali S."/>
            <person name="Riolo M."/>
            <person name="La Spada F."/>
            <person name="Cacciola S.O."/>
            <person name="Dionisio G."/>
        </authorList>
    </citation>
    <scope>NUCLEOTIDE SEQUENCE [LARGE SCALE GENOMIC DNA]</scope>
    <source>
        <strain evidence="1 2">VK10A</strain>
    </source>
</reference>
<name>A0ABD3ETN2_9STRA</name>
<organism evidence="1 2">
    <name type="scientific">Phytophthora oleae</name>
    <dbReference type="NCBI Taxonomy" id="2107226"/>
    <lineage>
        <taxon>Eukaryota</taxon>
        <taxon>Sar</taxon>
        <taxon>Stramenopiles</taxon>
        <taxon>Oomycota</taxon>
        <taxon>Peronosporomycetes</taxon>
        <taxon>Peronosporales</taxon>
        <taxon>Peronosporaceae</taxon>
        <taxon>Phytophthora</taxon>
    </lineage>
</organism>